<dbReference type="Proteomes" id="UP000010796">
    <property type="component" value="Chromosome"/>
</dbReference>
<dbReference type="EMBL" id="CP003346">
    <property type="protein sequence ID" value="AGA80113.1"/>
    <property type="molecule type" value="Genomic_DNA"/>
</dbReference>
<dbReference type="STRING" id="926556.Echvi_3902"/>
<name>L0G483_ECHVK</name>
<keyword evidence="2" id="KW-1185">Reference proteome</keyword>
<evidence type="ECO:0000313" key="2">
    <source>
        <dbReference type="Proteomes" id="UP000010796"/>
    </source>
</evidence>
<reference evidence="2" key="1">
    <citation type="submission" date="2012-02" db="EMBL/GenBank/DDBJ databases">
        <title>The complete genome of Echinicola vietnamensis DSM 17526.</title>
        <authorList>
            <person name="Lucas S."/>
            <person name="Copeland A."/>
            <person name="Lapidus A."/>
            <person name="Glavina del Rio T."/>
            <person name="Dalin E."/>
            <person name="Tice H."/>
            <person name="Bruce D."/>
            <person name="Goodwin L."/>
            <person name="Pitluck S."/>
            <person name="Peters L."/>
            <person name="Ovchinnikova G."/>
            <person name="Teshima H."/>
            <person name="Kyrpides N."/>
            <person name="Mavromatis K."/>
            <person name="Ivanova N."/>
            <person name="Brettin T."/>
            <person name="Detter J.C."/>
            <person name="Han C."/>
            <person name="Larimer F."/>
            <person name="Land M."/>
            <person name="Hauser L."/>
            <person name="Markowitz V."/>
            <person name="Cheng J.-F."/>
            <person name="Hugenholtz P."/>
            <person name="Woyke T."/>
            <person name="Wu D."/>
            <person name="Brambilla E."/>
            <person name="Klenk H.-P."/>
            <person name="Eisen J.A."/>
        </authorList>
    </citation>
    <scope>NUCLEOTIDE SEQUENCE [LARGE SCALE GENOMIC DNA]</scope>
    <source>
        <strain evidence="2">DSM 17526 / LMG 23754 / KMM 6221</strain>
    </source>
</reference>
<dbReference type="AlphaFoldDB" id="L0G483"/>
<accession>L0G483</accession>
<sequence>MNKIEYEKFKFDNILQTLANEELFVQWLRKLFYLNSELNKEYDSIYQSSLYVVFYELTTVGIEYSKKVFEHVKTSQNLKKKEFYLELINGLKNLKSLFSESEFEFIEYKRHSSSHIFQNHYEKRITDNGKIITKRKGKLIDELNKEFGETLIKYGFDRGFDEYMTRKLYPKVTELYNGLEKIKMHYNNV</sequence>
<protein>
    <recommendedName>
        <fullName evidence="3">HEPN AbiU2-like domain-containing protein</fullName>
    </recommendedName>
</protein>
<gene>
    <name evidence="1" type="ordered locus">Echvi_3902</name>
</gene>
<dbReference type="OrthoDB" id="839352at2"/>
<evidence type="ECO:0008006" key="3">
    <source>
        <dbReference type="Google" id="ProtNLM"/>
    </source>
</evidence>
<proteinExistence type="predicted"/>
<dbReference type="HOGENOM" id="CLU_1432484_0_0_10"/>
<dbReference type="KEGG" id="evi:Echvi_3902"/>
<organism evidence="1 2">
    <name type="scientific">Echinicola vietnamensis (strain DSM 17526 / LMG 23754 / KMM 6221)</name>
    <dbReference type="NCBI Taxonomy" id="926556"/>
    <lineage>
        <taxon>Bacteria</taxon>
        <taxon>Pseudomonadati</taxon>
        <taxon>Bacteroidota</taxon>
        <taxon>Cytophagia</taxon>
        <taxon>Cytophagales</taxon>
        <taxon>Cyclobacteriaceae</taxon>
        <taxon>Echinicola</taxon>
    </lineage>
</organism>
<dbReference type="RefSeq" id="WP_015267651.1">
    <property type="nucleotide sequence ID" value="NC_019904.1"/>
</dbReference>
<evidence type="ECO:0000313" key="1">
    <source>
        <dbReference type="EMBL" id="AGA80113.1"/>
    </source>
</evidence>